<reference evidence="2 3" key="1">
    <citation type="journal article" date="2018" name="Sci. Rep.">
        <title>Comparative genomics provides insights into the lifestyle and reveals functional heterogeneity of dark septate endophytic fungi.</title>
        <authorList>
            <person name="Knapp D.G."/>
            <person name="Nemeth J.B."/>
            <person name="Barry K."/>
            <person name="Hainaut M."/>
            <person name="Henrissat B."/>
            <person name="Johnson J."/>
            <person name="Kuo A."/>
            <person name="Lim J.H.P."/>
            <person name="Lipzen A."/>
            <person name="Nolan M."/>
            <person name="Ohm R.A."/>
            <person name="Tamas L."/>
            <person name="Grigoriev I.V."/>
            <person name="Spatafora J.W."/>
            <person name="Nagy L.G."/>
            <person name="Kovacs G.M."/>
        </authorList>
    </citation>
    <scope>NUCLEOTIDE SEQUENCE [LARGE SCALE GENOMIC DNA]</scope>
    <source>
        <strain evidence="2 3">DSE2036</strain>
    </source>
</reference>
<feature type="region of interest" description="Disordered" evidence="1">
    <location>
        <begin position="138"/>
        <end position="171"/>
    </location>
</feature>
<evidence type="ECO:0000313" key="2">
    <source>
        <dbReference type="EMBL" id="PVI07401.1"/>
    </source>
</evidence>
<dbReference type="Proteomes" id="UP000244855">
    <property type="component" value="Unassembled WGS sequence"/>
</dbReference>
<organism evidence="2 3">
    <name type="scientific">Periconia macrospinosa</name>
    <dbReference type="NCBI Taxonomy" id="97972"/>
    <lineage>
        <taxon>Eukaryota</taxon>
        <taxon>Fungi</taxon>
        <taxon>Dikarya</taxon>
        <taxon>Ascomycota</taxon>
        <taxon>Pezizomycotina</taxon>
        <taxon>Dothideomycetes</taxon>
        <taxon>Pleosporomycetidae</taxon>
        <taxon>Pleosporales</taxon>
        <taxon>Massarineae</taxon>
        <taxon>Periconiaceae</taxon>
        <taxon>Periconia</taxon>
    </lineage>
</organism>
<sequence length="305" mass="34573">MTNHAFQRVRESLNRSTTVVRRNTVQLEIPILRKWLLWVAPGESLVDVKRHSAQAGWFRQNEMYALQHASQAFVESWDMYYGMMKYAIDGPWAMASMILGQVQRKTFPKHRWMVEGRRGKGGHRTYWRCDMHHNAYKQASSAERRARDQPPNCQHVQRQAPPPWPQVPSGSGGYGDTPLVIRPIFLTWLDPTSKTGQGCAALQTADCRMHCSIQTHGCTGQCFSLPLPSAQCSVLTLLPPSTPRHLDTVHTHLDTRQVLDHAAGDCCGLRTGHWGRAAFLSWLPAAGQSLHNVYTQKPLHRNNRP</sequence>
<evidence type="ECO:0000313" key="3">
    <source>
        <dbReference type="Proteomes" id="UP000244855"/>
    </source>
</evidence>
<gene>
    <name evidence="2" type="ORF">DM02DRAFT_622336</name>
</gene>
<evidence type="ECO:0000256" key="1">
    <source>
        <dbReference type="SAM" id="MobiDB-lite"/>
    </source>
</evidence>
<proteinExistence type="predicted"/>
<accession>A0A2V1EA43</accession>
<keyword evidence="3" id="KW-1185">Reference proteome</keyword>
<dbReference type="EMBL" id="KZ805304">
    <property type="protein sequence ID" value="PVI07401.1"/>
    <property type="molecule type" value="Genomic_DNA"/>
</dbReference>
<dbReference type="AlphaFoldDB" id="A0A2V1EA43"/>
<name>A0A2V1EA43_9PLEO</name>
<protein>
    <submittedName>
        <fullName evidence="2">Uncharacterized protein</fullName>
    </submittedName>
</protein>